<dbReference type="AlphaFoldDB" id="A0A3P6AA89"/>
<dbReference type="EMBL" id="LR031872">
    <property type="protein sequence ID" value="VDC86399.1"/>
    <property type="molecule type" value="Genomic_DNA"/>
</dbReference>
<reference evidence="1" key="1">
    <citation type="submission" date="2018-11" db="EMBL/GenBank/DDBJ databases">
        <authorList>
            <consortium name="Genoscope - CEA"/>
            <person name="William W."/>
        </authorList>
    </citation>
    <scope>NUCLEOTIDE SEQUENCE</scope>
</reference>
<name>A0A3P6AA89_BRAOL</name>
<protein>
    <submittedName>
        <fullName evidence="1">Uncharacterized protein</fullName>
    </submittedName>
</protein>
<evidence type="ECO:0000313" key="1">
    <source>
        <dbReference type="EMBL" id="VDC86399.1"/>
    </source>
</evidence>
<accession>A0A3P6AA89</accession>
<gene>
    <name evidence="1" type="ORF">BOLC3T13328H</name>
</gene>
<organism evidence="1">
    <name type="scientific">Brassica oleracea</name>
    <name type="common">Wild cabbage</name>
    <dbReference type="NCBI Taxonomy" id="3712"/>
    <lineage>
        <taxon>Eukaryota</taxon>
        <taxon>Viridiplantae</taxon>
        <taxon>Streptophyta</taxon>
        <taxon>Embryophyta</taxon>
        <taxon>Tracheophyta</taxon>
        <taxon>Spermatophyta</taxon>
        <taxon>Magnoliopsida</taxon>
        <taxon>eudicotyledons</taxon>
        <taxon>Gunneridae</taxon>
        <taxon>Pentapetalae</taxon>
        <taxon>rosids</taxon>
        <taxon>malvids</taxon>
        <taxon>Brassicales</taxon>
        <taxon>Brassicaceae</taxon>
        <taxon>Brassiceae</taxon>
        <taxon>Brassica</taxon>
    </lineage>
</organism>
<sequence length="111" mass="12731">MMSAMPTIYAILAVGLNLLNRNRCHCNSHLCQWLDSKSAFQGNICRLIRNEIDYELNHSPPLQQWISLTRKYGEKGDIKVEATMFDRSVPSSKSTSTEPDFILHITFLVKM</sequence>
<proteinExistence type="predicted"/>